<dbReference type="EMBL" id="CABITT030000001">
    <property type="protein sequence ID" value="VVA91282.1"/>
    <property type="molecule type" value="Genomic_DNA"/>
</dbReference>
<dbReference type="OrthoDB" id="435754at2759"/>
<evidence type="ECO:0000256" key="8">
    <source>
        <dbReference type="SAM" id="SignalP"/>
    </source>
</evidence>
<feature type="active site" evidence="6">
    <location>
        <position position="121"/>
    </location>
</feature>
<dbReference type="PANTHER" id="PTHR11240">
    <property type="entry name" value="RIBONUCLEASE T2"/>
    <property type="match status" value="1"/>
</dbReference>
<accession>A0A565AQF8</accession>
<keyword evidence="2" id="KW-0540">Nuclease</keyword>
<comment type="similarity">
    <text evidence="1 7">Belongs to the RNase T2 family.</text>
</comment>
<dbReference type="PROSITE" id="PS00530">
    <property type="entry name" value="RNASE_T2_1"/>
    <property type="match status" value="1"/>
</dbReference>
<gene>
    <name evidence="9" type="ORF">ANE_LOCUS1727</name>
</gene>
<dbReference type="InterPro" id="IPR036430">
    <property type="entry name" value="RNase_T2-like_sf"/>
</dbReference>
<dbReference type="CDD" id="cd01061">
    <property type="entry name" value="RNase_T2_euk"/>
    <property type="match status" value="1"/>
</dbReference>
<keyword evidence="10" id="KW-1185">Reference proteome</keyword>
<evidence type="ECO:0000256" key="4">
    <source>
        <dbReference type="ARBA" id="ARBA00023157"/>
    </source>
</evidence>
<dbReference type="InterPro" id="IPR033130">
    <property type="entry name" value="RNase_T2_His_AS_2"/>
</dbReference>
<keyword evidence="4" id="KW-1015">Disulfide bond</keyword>
<evidence type="ECO:0000313" key="9">
    <source>
        <dbReference type="EMBL" id="VVA91282.1"/>
    </source>
</evidence>
<evidence type="ECO:0000256" key="5">
    <source>
        <dbReference type="ARBA" id="ARBA00023239"/>
    </source>
</evidence>
<keyword evidence="3" id="KW-0378">Hydrolase</keyword>
<evidence type="ECO:0000313" key="10">
    <source>
        <dbReference type="Proteomes" id="UP000489600"/>
    </source>
</evidence>
<dbReference type="InterPro" id="IPR033697">
    <property type="entry name" value="Ribonuclease_T2_eukaryotic"/>
</dbReference>
<feature type="active site" evidence="6">
    <location>
        <position position="63"/>
    </location>
</feature>
<dbReference type="AlphaFoldDB" id="A0A565AQF8"/>
<protein>
    <submittedName>
        <fullName evidence="9">Uncharacterized protein</fullName>
    </submittedName>
</protein>
<dbReference type="GO" id="GO:0005576">
    <property type="term" value="C:extracellular region"/>
    <property type="evidence" value="ECO:0007669"/>
    <property type="project" value="TreeGrafter"/>
</dbReference>
<keyword evidence="3" id="KW-0255">Endonuclease</keyword>
<dbReference type="InterPro" id="IPR001568">
    <property type="entry name" value="RNase_T2-like"/>
</dbReference>
<proteinExistence type="inferred from homology"/>
<dbReference type="SUPFAM" id="SSF55895">
    <property type="entry name" value="Ribonuclease Rh-like"/>
    <property type="match status" value="2"/>
</dbReference>
<feature type="signal peptide" evidence="8">
    <location>
        <begin position="1"/>
        <end position="22"/>
    </location>
</feature>
<dbReference type="GO" id="GO:0003723">
    <property type="term" value="F:RNA binding"/>
    <property type="evidence" value="ECO:0007669"/>
    <property type="project" value="InterPro"/>
</dbReference>
<keyword evidence="5" id="KW-0456">Lyase</keyword>
<dbReference type="PANTHER" id="PTHR11240:SF55">
    <property type="entry name" value="F7A19.32 PROTEIN"/>
    <property type="match status" value="1"/>
</dbReference>
<dbReference type="Proteomes" id="UP000489600">
    <property type="component" value="Unassembled WGS sequence"/>
</dbReference>
<feature type="chain" id="PRO_5021947428" evidence="8">
    <location>
        <begin position="23"/>
        <end position="334"/>
    </location>
</feature>
<dbReference type="Pfam" id="PF00445">
    <property type="entry name" value="Ribonuclease_T2"/>
    <property type="match status" value="1"/>
</dbReference>
<evidence type="ECO:0000256" key="7">
    <source>
        <dbReference type="RuleBase" id="RU004328"/>
    </source>
</evidence>
<dbReference type="GO" id="GO:0006401">
    <property type="term" value="P:RNA catabolic process"/>
    <property type="evidence" value="ECO:0007669"/>
    <property type="project" value="TreeGrafter"/>
</dbReference>
<evidence type="ECO:0000256" key="2">
    <source>
        <dbReference type="ARBA" id="ARBA00022722"/>
    </source>
</evidence>
<dbReference type="GO" id="GO:0033897">
    <property type="term" value="F:ribonuclease T2 activity"/>
    <property type="evidence" value="ECO:0007669"/>
    <property type="project" value="InterPro"/>
</dbReference>
<dbReference type="InterPro" id="IPR018188">
    <property type="entry name" value="RNase_T2_His_AS_1"/>
</dbReference>
<reference evidence="9" key="1">
    <citation type="submission" date="2019-07" db="EMBL/GenBank/DDBJ databases">
        <authorList>
            <person name="Dittberner H."/>
        </authorList>
    </citation>
    <scope>NUCLEOTIDE SEQUENCE [LARGE SCALE GENOMIC DNA]</scope>
</reference>
<evidence type="ECO:0000256" key="6">
    <source>
        <dbReference type="PIRSR" id="PIRSR633697-1"/>
    </source>
</evidence>
<evidence type="ECO:0000256" key="3">
    <source>
        <dbReference type="ARBA" id="ARBA00022759"/>
    </source>
</evidence>
<organism evidence="9 10">
    <name type="scientific">Arabis nemorensis</name>
    <dbReference type="NCBI Taxonomy" id="586526"/>
    <lineage>
        <taxon>Eukaryota</taxon>
        <taxon>Viridiplantae</taxon>
        <taxon>Streptophyta</taxon>
        <taxon>Embryophyta</taxon>
        <taxon>Tracheophyta</taxon>
        <taxon>Spermatophyta</taxon>
        <taxon>Magnoliopsida</taxon>
        <taxon>eudicotyledons</taxon>
        <taxon>Gunneridae</taxon>
        <taxon>Pentapetalae</taxon>
        <taxon>rosids</taxon>
        <taxon>malvids</taxon>
        <taxon>Brassicales</taxon>
        <taxon>Brassicaceae</taxon>
        <taxon>Arabideae</taxon>
        <taxon>Arabis</taxon>
    </lineage>
</organism>
<dbReference type="PROSITE" id="PS00531">
    <property type="entry name" value="RNASE_T2_2"/>
    <property type="match status" value="1"/>
</dbReference>
<evidence type="ECO:0000256" key="1">
    <source>
        <dbReference type="ARBA" id="ARBA00007469"/>
    </source>
</evidence>
<sequence>MGAKGWFILKLLMFQGLFISRPQDQENFDFFYFVLQWPGAYCDTKKSCCYPTSGKPAADFGIHGLWPNYKDGSYPSNCDPDSEFDKSQITDLVSSLKKKWPTLSCPSNEGFNFWEHEWEKHGTCSESVMDQHDYFENALKLRDRANILQILTNSGIKPDDGFYDLKKISNAIKDAIGFTPGIECNKDPEQTKRQQKKKKMEAKGWLILKLPMFQSVFISRPHQDFDFFYFVLQVPIAMQSVVVDIQHPENLMQILESMVFGLTIKMVHIHQTAIPTVNLIDLRFTPGIGCNKDPELNDQLHEIYICVDTSGTEFIECPVLGKGRCPSKLQFSKF</sequence>
<comment type="caution">
    <text evidence="9">The sequence shown here is derived from an EMBL/GenBank/DDBJ whole genome shotgun (WGS) entry which is preliminary data.</text>
</comment>
<dbReference type="Gene3D" id="3.90.730.10">
    <property type="entry name" value="Ribonuclease T2-like"/>
    <property type="match status" value="2"/>
</dbReference>
<feature type="active site" evidence="6">
    <location>
        <position position="117"/>
    </location>
</feature>
<keyword evidence="8" id="KW-0732">Signal</keyword>
<name>A0A565AQF8_9BRAS</name>